<protein>
    <submittedName>
        <fullName evidence="3">Lytic murein transglycosylase B</fullName>
    </submittedName>
</protein>
<dbReference type="CDD" id="cd13399">
    <property type="entry name" value="Slt35-like"/>
    <property type="match status" value="1"/>
</dbReference>
<dbReference type="PANTHER" id="PTHR30163">
    <property type="entry name" value="MEMBRANE-BOUND LYTIC MUREIN TRANSGLYCOSYLASE B"/>
    <property type="match status" value="1"/>
</dbReference>
<dbReference type="PANTHER" id="PTHR30163:SF9">
    <property type="entry name" value="MEMBRANE-BOUND LYTIC MUREIN TRANSGLYCOSYLASE B"/>
    <property type="match status" value="1"/>
</dbReference>
<dbReference type="EMBL" id="CP046056">
    <property type="protein sequence ID" value="QQD25407.1"/>
    <property type="molecule type" value="Genomic_DNA"/>
</dbReference>
<dbReference type="FunFam" id="1.10.8.350:FF:000001">
    <property type="entry name" value="Lytic murein transglycosylase B"/>
    <property type="match status" value="1"/>
</dbReference>
<feature type="active site" evidence="1">
    <location>
        <position position="126"/>
    </location>
</feature>
<dbReference type="Gene3D" id="1.10.8.350">
    <property type="entry name" value="Bacterial muramidase"/>
    <property type="match status" value="1"/>
</dbReference>
<sequence length="325" mass="36873">MHSVRTWLLQAGLSITLITPLPALAYYHQHPRAEEFIAEASAEYNIEAAEIRSWLARTERLDSVLEAIARPAEKVKEWDEYQDIFLTRKRISSGRAFLQEHAAILDAAEQQTGVDKHIIAAIIGVETFYGTRQGSYRVLDSLATLAFDYPKRPLFWRELKAFFALTRTEQLDPDSIKGSYAGAMGYGQFIPTSYLHYAVDGDGDGKRDLWGNPADAIFSVANYFKRHGWKNGEPVTQRVRVKGNDYQAVVNDQLKPKWTVAELRALGVIPTHNQGADSRSANLIQLQGKKGAEFWLGEHNFYVITRYNHSRMYAMAVYQLSEALR</sequence>
<accession>A0A9X7YQV2</accession>
<dbReference type="Pfam" id="PF13406">
    <property type="entry name" value="SLT_2"/>
    <property type="match status" value="1"/>
</dbReference>
<proteinExistence type="predicted"/>
<dbReference type="GO" id="GO:0009253">
    <property type="term" value="P:peptidoglycan catabolic process"/>
    <property type="evidence" value="ECO:0007669"/>
    <property type="project" value="TreeGrafter"/>
</dbReference>
<dbReference type="NCBIfam" id="TIGR02282">
    <property type="entry name" value="MltB"/>
    <property type="match status" value="1"/>
</dbReference>
<dbReference type="Gene3D" id="1.10.530.10">
    <property type="match status" value="1"/>
</dbReference>
<feature type="domain" description="Transglycosylase SLT" evidence="2">
    <location>
        <begin position="31"/>
        <end position="322"/>
    </location>
</feature>
<evidence type="ECO:0000256" key="1">
    <source>
        <dbReference type="PIRSR" id="PIRSR611757-1"/>
    </source>
</evidence>
<dbReference type="AlphaFoldDB" id="A0A9X7YQV2"/>
<dbReference type="InterPro" id="IPR023346">
    <property type="entry name" value="Lysozyme-like_dom_sf"/>
</dbReference>
<dbReference type="GO" id="GO:0008933">
    <property type="term" value="F:peptidoglycan lytic transglycosylase activity"/>
    <property type="evidence" value="ECO:0007669"/>
    <property type="project" value="TreeGrafter"/>
</dbReference>
<reference evidence="3 4" key="1">
    <citation type="submission" date="2019-11" db="EMBL/GenBank/DDBJ databases">
        <title>Venatorbacter sp. nov. a predator of Campylobacter and other Gram-negative bacteria.</title>
        <authorList>
            <person name="Saeedi A."/>
            <person name="Cummings N.J."/>
            <person name="Connerton I.F."/>
            <person name="Connerton P.L."/>
        </authorList>
    </citation>
    <scope>NUCLEOTIDE SEQUENCE [LARGE SCALE GENOMIC DNA]</scope>
    <source>
        <strain evidence="3">XL5</strain>
    </source>
</reference>
<dbReference type="SUPFAM" id="SSF53955">
    <property type="entry name" value="Lysozyme-like"/>
    <property type="match status" value="1"/>
</dbReference>
<evidence type="ECO:0000313" key="4">
    <source>
        <dbReference type="Proteomes" id="UP000596074"/>
    </source>
</evidence>
<dbReference type="KEGG" id="vcw:GJQ55_02250"/>
<dbReference type="Proteomes" id="UP000596074">
    <property type="component" value="Chromosome"/>
</dbReference>
<name>A0A9X7YQV2_9GAMM</name>
<keyword evidence="4" id="KW-1185">Reference proteome</keyword>
<dbReference type="InterPro" id="IPR031304">
    <property type="entry name" value="SLT_2"/>
</dbReference>
<evidence type="ECO:0000259" key="2">
    <source>
        <dbReference type="Pfam" id="PF13406"/>
    </source>
</evidence>
<dbReference type="InterPro" id="IPR011757">
    <property type="entry name" value="Lytic_transglycosylase_MltB"/>
</dbReference>
<dbReference type="InterPro" id="IPR043426">
    <property type="entry name" value="MltB-like"/>
</dbReference>
<gene>
    <name evidence="3" type="primary">mltB</name>
    <name evidence="3" type="ORF">GJQ55_02250</name>
</gene>
<evidence type="ECO:0000313" key="3">
    <source>
        <dbReference type="EMBL" id="QQD25407.1"/>
    </source>
</evidence>
<organism evidence="3 4">
    <name type="scientific">Venatoribacter cucullus</name>
    <dbReference type="NCBI Taxonomy" id="2661630"/>
    <lineage>
        <taxon>Bacteria</taxon>
        <taxon>Pseudomonadati</taxon>
        <taxon>Pseudomonadota</taxon>
        <taxon>Gammaproteobacteria</taxon>
        <taxon>Oceanospirillales</taxon>
        <taxon>Oceanospirillaceae</taxon>
        <taxon>Venatoribacter</taxon>
    </lineage>
</organism>